<dbReference type="Proteomes" id="UP000242188">
    <property type="component" value="Unassembled WGS sequence"/>
</dbReference>
<dbReference type="InterPro" id="IPR052003">
    <property type="entry name" value="HR_DNA-Binding_Protein"/>
</dbReference>
<feature type="compositionally biased region" description="Basic and acidic residues" evidence="1">
    <location>
        <begin position="355"/>
        <end position="370"/>
    </location>
</feature>
<sequence>MTHDDALFRYGIQPYVGVPTAVLPFRPGCRGKMRKIRLSDTDIEFFDLEVSPAEFLFFQKHKDAFRCMWKEQGKPFWTKFTITFRSFTVKHGVIKHMSCDTPKFENLLDQAFIYIHEQFVDGKEAMARGFIDECARLAQNHDKFPHLDSKSFTKDPFYSRDTRDLFRRFFGSPDQKSSYVKVYVLSPIYLRFGGSVCRCLKKWMDAPSQDCKDDSYWIPPSPQHQIEEESTTKAPVLMCTNCLDDCGTRYFKERICGQQNGPKFLDYWKLGDPRFNDPDNPLYNKKADRDSDWRDRLSPEDFRDFTHFAKFKYGTEEEKCKDCLSLVDKDDGYVTNVNQKKDNDKKKKKKKKKKDKEEIAKEKRKDEVEEEVQRIIDHITGKKTQQDMPPVLRVRTDTAIIQADPSDSQADTNSGSPDKKNSPGPAFHNIAKNKKILFGSNAKRSDDIKFGILGNDDFSKGNVVGGFRVFKLEDERSGAKEITISVNAVNGFPDGDTKDAAKMEASDGSGNTNRLSVELIKSKIENLPDKMEWWEGVGWCACVINYEVEEKDVCPNNYTNFTIKITGRKEMAIKRVMFKLLIYVSNRKKRLSPGWTMDDDDVVASVLPEEIPEEECIVITLQQGFRFEERLSDEERKTMSRGRSSVFRNDNNGEGPMCFYVQPKGMKDKEQVLMALDGGVANAVAKGDQGPMNFKKLLTRISGHCIDDKVGYGTPNYPQKTKSKDPSFCDLPDPYDFEINKTPMWDQILLSPRTFELLFMVNKDREQELKGLGLRRVDPENVPGKGREKQPPLQTYCKTCRKEVFDCPCIDKTRFSKPIPCNCSFCNKKSNESKDKSSPKATPTMDTPTKETPTVTKTTPTKDTPKVTKTTPTPAKDTPTQRKTKPTPTKATSTSAKKSHTSEVVGEFTITDVKHDKYARPDPVTTEELEHGFDLVEQQLKESRQEKAKDAKRKEEVKKKEAEGNKKETKKTSLGKRASDSAVPPKSATPKAHQFSSVPTRLEVPLHQILKGNMEGVFKFTAVHNQSTGPATANPLNFIVENVTPPYPGDADPGNGKKKEDTPKMTEEEKIAKRKQIEDNIAEVRRKEKAEELKKQQKLAEIRKQERKVAESKKFPKIEGMEEPNDLLTNFKFKPKEEFAEDHVKVTNSEVKDTDTADNPVDRLIKATMKECEEKCAEKLREMDEIGKQLFRDRLESQVGAEDAKAMLNLRRCTNCQKMEPSPKIYKKCLKCKEKKVKNARYYCGRDCQDEQNSSIRLNSETQFKKETVWFEKGYPYFLSDIRRIFSMRFIQTE</sequence>
<gene>
    <name evidence="3" type="ORF">KP79_PYT11668</name>
</gene>
<organism evidence="3 4">
    <name type="scientific">Mizuhopecten yessoensis</name>
    <name type="common">Japanese scallop</name>
    <name type="synonym">Patinopecten yessoensis</name>
    <dbReference type="NCBI Taxonomy" id="6573"/>
    <lineage>
        <taxon>Eukaryota</taxon>
        <taxon>Metazoa</taxon>
        <taxon>Spiralia</taxon>
        <taxon>Lophotrochozoa</taxon>
        <taxon>Mollusca</taxon>
        <taxon>Bivalvia</taxon>
        <taxon>Autobranchia</taxon>
        <taxon>Pteriomorphia</taxon>
        <taxon>Pectinida</taxon>
        <taxon>Pectinoidea</taxon>
        <taxon>Pectinidae</taxon>
        <taxon>Mizuhopecten</taxon>
    </lineage>
</organism>
<evidence type="ECO:0000313" key="4">
    <source>
        <dbReference type="Proteomes" id="UP000242188"/>
    </source>
</evidence>
<feature type="compositionally biased region" description="Basic and acidic residues" evidence="1">
    <location>
        <begin position="938"/>
        <end position="971"/>
    </location>
</feature>
<evidence type="ECO:0000259" key="2">
    <source>
        <dbReference type="Pfam" id="PF26431"/>
    </source>
</evidence>
<evidence type="ECO:0000313" key="3">
    <source>
        <dbReference type="EMBL" id="OWF55888.1"/>
    </source>
</evidence>
<feature type="region of interest" description="Disordered" evidence="1">
    <location>
        <begin position="400"/>
        <end position="428"/>
    </location>
</feature>
<dbReference type="PANTHER" id="PTHR15361:SF5">
    <property type="entry name" value="C3H1-TYPE DOMAIN-CONTAINING PROTEIN"/>
    <property type="match status" value="1"/>
</dbReference>
<accession>A0A210R4R7</accession>
<feature type="region of interest" description="Disordered" evidence="1">
    <location>
        <begin position="829"/>
        <end position="903"/>
    </location>
</feature>
<proteinExistence type="predicted"/>
<keyword evidence="4" id="KW-1185">Reference proteome</keyword>
<feature type="compositionally biased region" description="Low complexity" evidence="1">
    <location>
        <begin position="886"/>
        <end position="896"/>
    </location>
</feature>
<reference evidence="3 4" key="1">
    <citation type="journal article" date="2017" name="Nat. Ecol. Evol.">
        <title>Scallop genome provides insights into evolution of bilaterian karyotype and development.</title>
        <authorList>
            <person name="Wang S."/>
            <person name="Zhang J."/>
            <person name="Jiao W."/>
            <person name="Li J."/>
            <person name="Xun X."/>
            <person name="Sun Y."/>
            <person name="Guo X."/>
            <person name="Huan P."/>
            <person name="Dong B."/>
            <person name="Zhang L."/>
            <person name="Hu X."/>
            <person name="Sun X."/>
            <person name="Wang J."/>
            <person name="Zhao C."/>
            <person name="Wang Y."/>
            <person name="Wang D."/>
            <person name="Huang X."/>
            <person name="Wang R."/>
            <person name="Lv J."/>
            <person name="Li Y."/>
            <person name="Zhang Z."/>
            <person name="Liu B."/>
            <person name="Lu W."/>
            <person name="Hui Y."/>
            <person name="Liang J."/>
            <person name="Zhou Z."/>
            <person name="Hou R."/>
            <person name="Li X."/>
            <person name="Liu Y."/>
            <person name="Li H."/>
            <person name="Ning X."/>
            <person name="Lin Y."/>
            <person name="Zhao L."/>
            <person name="Xing Q."/>
            <person name="Dou J."/>
            <person name="Li Y."/>
            <person name="Mao J."/>
            <person name="Guo H."/>
            <person name="Dou H."/>
            <person name="Li T."/>
            <person name="Mu C."/>
            <person name="Jiang W."/>
            <person name="Fu Q."/>
            <person name="Fu X."/>
            <person name="Miao Y."/>
            <person name="Liu J."/>
            <person name="Yu Q."/>
            <person name="Li R."/>
            <person name="Liao H."/>
            <person name="Li X."/>
            <person name="Kong Y."/>
            <person name="Jiang Z."/>
            <person name="Chourrout D."/>
            <person name="Li R."/>
            <person name="Bao Z."/>
        </authorList>
    </citation>
    <scope>NUCLEOTIDE SEQUENCE [LARGE SCALE GENOMIC DNA]</scope>
    <source>
        <strain evidence="3 4">PY_sf001</strain>
    </source>
</reference>
<dbReference type="GO" id="GO:0003690">
    <property type="term" value="F:double-stranded DNA binding"/>
    <property type="evidence" value="ECO:0007669"/>
    <property type="project" value="TreeGrafter"/>
</dbReference>
<dbReference type="OrthoDB" id="432970at2759"/>
<feature type="compositionally biased region" description="Polar residues" evidence="1">
    <location>
        <begin position="405"/>
        <end position="416"/>
    </location>
</feature>
<dbReference type="GO" id="GO:0036297">
    <property type="term" value="P:interstrand cross-link repair"/>
    <property type="evidence" value="ECO:0007669"/>
    <property type="project" value="TreeGrafter"/>
</dbReference>
<feature type="compositionally biased region" description="Basic and acidic residues" evidence="1">
    <location>
        <begin position="1055"/>
        <end position="1070"/>
    </location>
</feature>
<protein>
    <recommendedName>
        <fullName evidence="2">DUF8117 domain-containing protein</fullName>
    </recommendedName>
</protein>
<feature type="region of interest" description="Disordered" evidence="1">
    <location>
        <begin position="938"/>
        <end position="999"/>
    </location>
</feature>
<dbReference type="InterPro" id="IPR058430">
    <property type="entry name" value="DUF8117"/>
</dbReference>
<dbReference type="GO" id="GO:0003697">
    <property type="term" value="F:single-stranded DNA binding"/>
    <property type="evidence" value="ECO:0007669"/>
    <property type="project" value="TreeGrafter"/>
</dbReference>
<feature type="domain" description="DUF8117" evidence="2">
    <location>
        <begin position="74"/>
        <end position="205"/>
    </location>
</feature>
<dbReference type="EMBL" id="NEDP02000459">
    <property type="protein sequence ID" value="OWF55888.1"/>
    <property type="molecule type" value="Genomic_DNA"/>
</dbReference>
<feature type="region of interest" description="Disordered" evidence="1">
    <location>
        <begin position="334"/>
        <end position="370"/>
    </location>
</feature>
<comment type="caution">
    <text evidence="3">The sequence shown here is derived from an EMBL/GenBank/DDBJ whole genome shotgun (WGS) entry which is preliminary data.</text>
</comment>
<feature type="compositionally biased region" description="Basic and acidic residues" evidence="1">
    <location>
        <begin position="829"/>
        <end position="838"/>
    </location>
</feature>
<dbReference type="PANTHER" id="PTHR15361">
    <property type="entry name" value="RAD51/NUKS-INTERACTING PROTEIN"/>
    <property type="match status" value="1"/>
</dbReference>
<feature type="region of interest" description="Disordered" evidence="1">
    <location>
        <begin position="1046"/>
        <end position="1070"/>
    </location>
</feature>
<name>A0A210R4R7_MIZYE</name>
<feature type="compositionally biased region" description="Low complexity" evidence="1">
    <location>
        <begin position="839"/>
        <end position="878"/>
    </location>
</feature>
<dbReference type="GO" id="GO:0000724">
    <property type="term" value="P:double-strand break repair via homologous recombination"/>
    <property type="evidence" value="ECO:0007669"/>
    <property type="project" value="TreeGrafter"/>
</dbReference>
<dbReference type="Pfam" id="PF26431">
    <property type="entry name" value="DUF8117"/>
    <property type="match status" value="1"/>
</dbReference>
<evidence type="ECO:0000256" key="1">
    <source>
        <dbReference type="SAM" id="MobiDB-lite"/>
    </source>
</evidence>